<feature type="signal peptide" evidence="1">
    <location>
        <begin position="1"/>
        <end position="20"/>
    </location>
</feature>
<evidence type="ECO:0000256" key="1">
    <source>
        <dbReference type="SAM" id="SignalP"/>
    </source>
</evidence>
<feature type="chain" id="PRO_5047526290" description="Surface-adhesin protein E-like domain-containing protein" evidence="1">
    <location>
        <begin position="21"/>
        <end position="143"/>
    </location>
</feature>
<keyword evidence="4" id="KW-1185">Reference proteome</keyword>
<feature type="domain" description="Surface-adhesin protein E-like" evidence="2">
    <location>
        <begin position="26"/>
        <end position="136"/>
    </location>
</feature>
<evidence type="ECO:0000313" key="4">
    <source>
        <dbReference type="Proteomes" id="UP000664349"/>
    </source>
</evidence>
<dbReference type="Pfam" id="PF16747">
    <property type="entry name" value="Adhesin_E"/>
    <property type="match status" value="1"/>
</dbReference>
<dbReference type="EMBL" id="JAFLRD010000007">
    <property type="protein sequence ID" value="MBO0415865.1"/>
    <property type="molecule type" value="Genomic_DNA"/>
</dbReference>
<dbReference type="Proteomes" id="UP000664349">
    <property type="component" value="Unassembled WGS sequence"/>
</dbReference>
<dbReference type="InterPro" id="IPR031939">
    <property type="entry name" value="Adhesin_E-like"/>
</dbReference>
<evidence type="ECO:0000313" key="3">
    <source>
        <dbReference type="EMBL" id="MBO0415865.1"/>
    </source>
</evidence>
<protein>
    <recommendedName>
        <fullName evidence="2">Surface-adhesin protein E-like domain-containing protein</fullName>
    </recommendedName>
</protein>
<evidence type="ECO:0000259" key="2">
    <source>
        <dbReference type="Pfam" id="PF16747"/>
    </source>
</evidence>
<reference evidence="3 4" key="1">
    <citation type="submission" date="2021-03" db="EMBL/GenBank/DDBJ databases">
        <title>First Case of infection caused by Chromobacterium haemolyticum derived from water in China.</title>
        <authorList>
            <person name="Chen J."/>
            <person name="Liu C."/>
        </authorList>
    </citation>
    <scope>NUCLEOTIDE SEQUENCE [LARGE SCALE GENOMIC DNA]</scope>
    <source>
        <strain evidence="3 4">WJ-5</strain>
    </source>
</reference>
<accession>A0ABS3GML7</accession>
<sequence>MRMKAFFACMCAALALPALAEPAADWVAYQDGKALQLAIDGNSLWLGQDGLVHFVNQERFDKVQYEKSYKLKFNIRRSVGYADCGKYQYVFVSSDYFDRNNRHLFSTLFPVPRHAWKWQPVYQGSVADAMMKVICEAAGAAKR</sequence>
<gene>
    <name evidence="3" type="ORF">J1C50_10090</name>
</gene>
<organism evidence="3 4">
    <name type="scientific">Chromobacterium haemolyticum</name>
    <dbReference type="NCBI Taxonomy" id="394935"/>
    <lineage>
        <taxon>Bacteria</taxon>
        <taxon>Pseudomonadati</taxon>
        <taxon>Pseudomonadota</taxon>
        <taxon>Betaproteobacteria</taxon>
        <taxon>Neisseriales</taxon>
        <taxon>Chromobacteriaceae</taxon>
        <taxon>Chromobacterium</taxon>
    </lineage>
</organism>
<name>A0ABS3GML7_9NEIS</name>
<comment type="caution">
    <text evidence="3">The sequence shown here is derived from an EMBL/GenBank/DDBJ whole genome shotgun (WGS) entry which is preliminary data.</text>
</comment>
<proteinExistence type="predicted"/>
<keyword evidence="1" id="KW-0732">Signal</keyword>